<dbReference type="EMBL" id="CM008050">
    <property type="protein sequence ID" value="PVH38546.1"/>
    <property type="molecule type" value="Genomic_DNA"/>
</dbReference>
<evidence type="ECO:0000313" key="3">
    <source>
        <dbReference type="EMBL" id="PVH38546.1"/>
    </source>
</evidence>
<dbReference type="AlphaFoldDB" id="A0A270R4X7"/>
<organism evidence="3">
    <name type="scientific">Panicum hallii</name>
    <dbReference type="NCBI Taxonomy" id="206008"/>
    <lineage>
        <taxon>Eukaryota</taxon>
        <taxon>Viridiplantae</taxon>
        <taxon>Streptophyta</taxon>
        <taxon>Embryophyta</taxon>
        <taxon>Tracheophyta</taxon>
        <taxon>Spermatophyta</taxon>
        <taxon>Magnoliopsida</taxon>
        <taxon>Liliopsida</taxon>
        <taxon>Poales</taxon>
        <taxon>Poaceae</taxon>
        <taxon>PACMAD clade</taxon>
        <taxon>Panicoideae</taxon>
        <taxon>Panicodae</taxon>
        <taxon>Paniceae</taxon>
        <taxon>Panicinae</taxon>
        <taxon>Panicum</taxon>
        <taxon>Panicum sect. Panicum</taxon>
    </lineage>
</organism>
<feature type="compositionally biased region" description="Gly residues" evidence="1">
    <location>
        <begin position="70"/>
        <end position="81"/>
    </location>
</feature>
<sequence length="398" mass="43289">MEGSASARSPFVPPAPAAGLGSGDLGDEVEELSSIGGRGSIAGRAGSGGVGGGRGRVALSAGRGRAALGAGRGQGGLGAGQGMSDLGSQAGEEMAQRKGKRNVQDTGDSIDWTNANTVLICSLFAKQVNKGNRPNTHLNSVGYDEVIEDFFNLTGIRLSKRQTKNKWDKLKPDFLAWRKLMRKQTGPGWDRARGVIDMDDEWWKKAKAEIPGCGKFRKKPLQNEDDLSVIFGDIINDQSDHWNPMSSNPIIPPSQEVPGDGDSGNLHEFPDDCDHDSAIGDESDYPQEISPSPTILLANKRNQPAKKPRIGTALVIQEQVTKIAESASSFTPKKLGEVTIQQVMDLVLECGAGYDTDEHYIATELFVKKDQREMFMTLPTNEIRFNWLRRKYNAKYSN</sequence>
<feature type="region of interest" description="Disordered" evidence="1">
    <location>
        <begin position="1"/>
        <end position="53"/>
    </location>
</feature>
<protein>
    <recommendedName>
        <fullName evidence="2">Myb/SANT-like domain-containing protein</fullName>
    </recommendedName>
</protein>
<gene>
    <name evidence="3" type="ORF">PAHAL_5G286200</name>
</gene>
<feature type="compositionally biased region" description="Gly residues" evidence="1">
    <location>
        <begin position="36"/>
        <end position="53"/>
    </location>
</feature>
<proteinExistence type="predicted"/>
<dbReference type="Pfam" id="PF12776">
    <property type="entry name" value="Myb_DNA-bind_3"/>
    <property type="match status" value="1"/>
</dbReference>
<feature type="domain" description="Myb/SANT-like" evidence="2">
    <location>
        <begin position="112"/>
        <end position="205"/>
    </location>
</feature>
<dbReference type="InterPro" id="IPR024752">
    <property type="entry name" value="Myb/SANT-like_dom"/>
</dbReference>
<feature type="region of interest" description="Disordered" evidence="1">
    <location>
        <begin position="69"/>
        <end position="108"/>
    </location>
</feature>
<dbReference type="PANTHER" id="PTHR47851:SF1">
    <property type="entry name" value="OS06G0588700 PROTEIN"/>
    <property type="match status" value="1"/>
</dbReference>
<reference evidence="3" key="1">
    <citation type="submission" date="2018-04" db="EMBL/GenBank/DDBJ databases">
        <title>WGS assembly of Panicum hallii.</title>
        <authorList>
            <person name="Lovell J."/>
            <person name="Jenkins J."/>
            <person name="Lowry D."/>
            <person name="Mamidi S."/>
            <person name="Sreedasyam A."/>
            <person name="Weng X."/>
            <person name="Barry K."/>
            <person name="Bonette J."/>
            <person name="Campitelli B."/>
            <person name="Daum C."/>
            <person name="Gordon S."/>
            <person name="Gould B."/>
            <person name="Lipzen A."/>
            <person name="Macqueen A."/>
            <person name="Palacio-Mejia J."/>
            <person name="Plott C."/>
            <person name="Shakirov E."/>
            <person name="Shu S."/>
            <person name="Yoshinaga Y."/>
            <person name="Zane M."/>
            <person name="Rokhsar D."/>
            <person name="Grimwood J."/>
            <person name="Schmutz J."/>
            <person name="Juenger T."/>
        </authorList>
    </citation>
    <scope>NUCLEOTIDE SEQUENCE [LARGE SCALE GENOMIC DNA]</scope>
    <source>
        <strain evidence="3">FIL2</strain>
    </source>
</reference>
<dbReference type="Proteomes" id="UP000243499">
    <property type="component" value="Chromosome 5"/>
</dbReference>
<accession>A0A270R4X7</accession>
<dbReference type="Gramene" id="PVH38546">
    <property type="protein sequence ID" value="PVH38546"/>
    <property type="gene ID" value="PAHAL_5G286200"/>
</dbReference>
<dbReference type="PANTHER" id="PTHR47851">
    <property type="entry name" value="OS06G0588700 PROTEIN-RELATED"/>
    <property type="match status" value="1"/>
</dbReference>
<name>A0A270R4X7_9POAL</name>
<evidence type="ECO:0000259" key="2">
    <source>
        <dbReference type="Pfam" id="PF12776"/>
    </source>
</evidence>
<evidence type="ECO:0000256" key="1">
    <source>
        <dbReference type="SAM" id="MobiDB-lite"/>
    </source>
</evidence>